<accession>A0A1H6KM01</accession>
<dbReference type="AlphaFoldDB" id="A0A1H6KM01"/>
<organism evidence="1 2">
    <name type="scientific">Akkermansia glycaniphila</name>
    <dbReference type="NCBI Taxonomy" id="1679444"/>
    <lineage>
        <taxon>Bacteria</taxon>
        <taxon>Pseudomonadati</taxon>
        <taxon>Verrucomicrobiota</taxon>
        <taxon>Verrucomicrobiia</taxon>
        <taxon>Verrucomicrobiales</taxon>
        <taxon>Akkermansiaceae</taxon>
        <taxon>Akkermansia</taxon>
    </lineage>
</organism>
<dbReference type="STRING" id="1679444.PYTT_0585"/>
<proteinExistence type="predicted"/>
<sequence>MERLLDGVKDKASADAAAVPLEKIKESLQVLKTSQYLDGERVPVPDAKDVPALERRIEAIDRLNKDILLKVALLDGKMYYDSQALLELLQPLVPVAPPADKAEEKPAAVSEKDA</sequence>
<protein>
    <submittedName>
        <fullName evidence="1">Uncharacterized protein</fullName>
    </submittedName>
</protein>
<name>A0A1H6KM01_9BACT</name>
<reference evidence="2" key="1">
    <citation type="submission" date="2016-09" db="EMBL/GenBank/DDBJ databases">
        <authorList>
            <person name="Koehorst J."/>
        </authorList>
    </citation>
    <scope>NUCLEOTIDE SEQUENCE [LARGE SCALE GENOMIC DNA]</scope>
</reference>
<gene>
    <name evidence="1" type="ORF">PYTT_0585</name>
</gene>
<dbReference type="EMBL" id="LT629973">
    <property type="protein sequence ID" value="SEH76732.1"/>
    <property type="molecule type" value="Genomic_DNA"/>
</dbReference>
<evidence type="ECO:0000313" key="2">
    <source>
        <dbReference type="Proteomes" id="UP000176204"/>
    </source>
</evidence>
<dbReference type="Proteomes" id="UP000176204">
    <property type="component" value="Chromosome I"/>
</dbReference>
<keyword evidence="2" id="KW-1185">Reference proteome</keyword>
<dbReference type="KEGG" id="agl:PYTT_0585"/>
<evidence type="ECO:0000313" key="1">
    <source>
        <dbReference type="EMBL" id="SEH76732.1"/>
    </source>
</evidence>